<reference evidence="3 4" key="1">
    <citation type="submission" date="2019-03" db="EMBL/GenBank/DDBJ databases">
        <title>Complete Genome Sequence of Paraburkholderia dipogonis ICMP 19430T, a Nitrogen-fixing Symbiont of the South African Invasive Legume Dipogon lignosus in New Zealand.</title>
        <authorList>
            <person name="De Meyer S.E."/>
        </authorList>
    </citation>
    <scope>NUCLEOTIDE SEQUENCE [LARGE SCALE GENOMIC DNA]</scope>
    <source>
        <strain evidence="3 4">ICMP 19430</strain>
    </source>
</reference>
<dbReference type="InterPro" id="IPR035897">
    <property type="entry name" value="Toll_tir_struct_dom_sf"/>
</dbReference>
<dbReference type="RefSeq" id="WP_134466369.1">
    <property type="nucleotide sequence ID" value="NZ_JBHMFL010000148.1"/>
</dbReference>
<proteinExistence type="predicted"/>
<organism evidence="3 4">
    <name type="scientific">Paraburkholderia dipogonis</name>
    <dbReference type="NCBI Taxonomy" id="1211383"/>
    <lineage>
        <taxon>Bacteria</taxon>
        <taxon>Pseudomonadati</taxon>
        <taxon>Pseudomonadota</taxon>
        <taxon>Betaproteobacteria</taxon>
        <taxon>Burkholderiales</taxon>
        <taxon>Burkholderiaceae</taxon>
        <taxon>Paraburkholderia</taxon>
    </lineage>
</organism>
<sequence>MRIFISYSWDSDDHKQWVQRFADDLQEQVKDLDVTYDQSGMNHRVDRNQFMEAGIYESDAVLAIITQKYTEKANAREGGVGRETAMAAERHFSESGAKSRTPILAIKREAAADVPYYLKASLYFDFTSSDTYNASLDELKRELEAITGQASEQSIVAKVTSDDGAADEGGSYSFTRSDDLLAGLYKRRTPLWVGQDFSGQRRVKYELWRVEAPQPQLLLVLMQNIIIRQIFEDFLSKIRDLPKDLQGFRELTVLRPSPGKSEYIAELLKEGGHDVRVTELTFKDYLAKYCVDSDSLQFSIPFKEPFFIDQTLYRVDRKDTESLGPALAHLKGTVTSENSPPLSLLVASGGAGKTTLLRSLSAEINESAHSRVMLIEADALKKLSKDQLRRSHISSLFELCELHAMALATAGAPPMRVPTNKSVFDLLLISGSLLILIDGIDELLSMMSSSFELLPFVESIKALNAELGQTRVFLAGREDTVGTTVSSLRKHGVPIYNLKGFSSPEVEKYVRKRFFKKSQGERQAIVDRVQETLTAVSKAMDDDTVLPFFVDALCELEEDVGGTGGRLKVEGAVKERMAEAGYPHNLRAVDLLVCDH</sequence>
<feature type="domain" description="SEFIR" evidence="2">
    <location>
        <begin position="1"/>
        <end position="135"/>
    </location>
</feature>
<accession>A0A4Y8MK78</accession>
<dbReference type="Proteomes" id="UP000297385">
    <property type="component" value="Unassembled WGS sequence"/>
</dbReference>
<dbReference type="Gene3D" id="3.40.50.10140">
    <property type="entry name" value="Toll/interleukin-1 receptor homology (TIR) domain"/>
    <property type="match status" value="1"/>
</dbReference>
<evidence type="ECO:0000259" key="2">
    <source>
        <dbReference type="PROSITE" id="PS51534"/>
    </source>
</evidence>
<dbReference type="SUPFAM" id="SSF52200">
    <property type="entry name" value="Toll/Interleukin receptor TIR domain"/>
    <property type="match status" value="1"/>
</dbReference>
<name>A0A4Y8MK78_9BURK</name>
<dbReference type="InterPro" id="IPR013568">
    <property type="entry name" value="SEFIR_dom"/>
</dbReference>
<dbReference type="GeneID" id="97310696"/>
<dbReference type="PROSITE" id="PS51534">
    <property type="entry name" value="SEFIR"/>
    <property type="match status" value="1"/>
</dbReference>
<evidence type="ECO:0000256" key="1">
    <source>
        <dbReference type="SAM" id="Coils"/>
    </source>
</evidence>
<dbReference type="AlphaFoldDB" id="A0A4Y8MK78"/>
<dbReference type="InterPro" id="IPR007111">
    <property type="entry name" value="NACHT_NTPase"/>
</dbReference>
<evidence type="ECO:0000313" key="3">
    <source>
        <dbReference type="EMBL" id="TFE37852.1"/>
    </source>
</evidence>
<gene>
    <name evidence="3" type="ORF">E2553_41530</name>
</gene>
<dbReference type="InterPro" id="IPR027417">
    <property type="entry name" value="P-loop_NTPase"/>
</dbReference>
<dbReference type="InterPro" id="IPR000157">
    <property type="entry name" value="TIR_dom"/>
</dbReference>
<dbReference type="Pfam" id="PF05729">
    <property type="entry name" value="NACHT"/>
    <property type="match status" value="1"/>
</dbReference>
<comment type="caution">
    <text evidence="3">The sequence shown here is derived from an EMBL/GenBank/DDBJ whole genome shotgun (WGS) entry which is preliminary data.</text>
</comment>
<protein>
    <submittedName>
        <fullName evidence="3">TIR domain-containing protein</fullName>
    </submittedName>
</protein>
<feature type="coiled-coil region" evidence="1">
    <location>
        <begin position="129"/>
        <end position="156"/>
    </location>
</feature>
<dbReference type="EMBL" id="SNVI01000005">
    <property type="protein sequence ID" value="TFE37852.1"/>
    <property type="molecule type" value="Genomic_DNA"/>
</dbReference>
<evidence type="ECO:0000313" key="4">
    <source>
        <dbReference type="Proteomes" id="UP000297385"/>
    </source>
</evidence>
<dbReference type="Gene3D" id="3.40.50.300">
    <property type="entry name" value="P-loop containing nucleotide triphosphate hydrolases"/>
    <property type="match status" value="1"/>
</dbReference>
<dbReference type="SUPFAM" id="SSF52540">
    <property type="entry name" value="P-loop containing nucleoside triphosphate hydrolases"/>
    <property type="match status" value="1"/>
</dbReference>
<keyword evidence="1" id="KW-0175">Coiled coil</keyword>
<dbReference type="Pfam" id="PF13676">
    <property type="entry name" value="TIR_2"/>
    <property type="match status" value="1"/>
</dbReference>
<dbReference type="GO" id="GO:0007165">
    <property type="term" value="P:signal transduction"/>
    <property type="evidence" value="ECO:0007669"/>
    <property type="project" value="InterPro"/>
</dbReference>